<feature type="region of interest" description="Disordered" evidence="10">
    <location>
        <begin position="75"/>
        <end position="148"/>
    </location>
</feature>
<keyword evidence="5" id="KW-0997">Cell inner membrane</keyword>
<dbReference type="SUPFAM" id="SSF74653">
    <property type="entry name" value="TolA/TonB C-terminal domain"/>
    <property type="match status" value="1"/>
</dbReference>
<dbReference type="NCBIfam" id="TIGR01352">
    <property type="entry name" value="tonB_Cterm"/>
    <property type="match status" value="1"/>
</dbReference>
<name>A0A0R0E144_9GAMM</name>
<comment type="subcellular location">
    <subcellularLocation>
        <location evidence="1">Cell inner membrane</location>
        <topology evidence="1">Single-pass membrane protein</topology>
        <orientation evidence="1">Periplasmic side</orientation>
    </subcellularLocation>
</comment>
<evidence type="ECO:0000256" key="10">
    <source>
        <dbReference type="SAM" id="MobiDB-lite"/>
    </source>
</evidence>
<keyword evidence="3" id="KW-0813">Transport</keyword>
<evidence type="ECO:0000313" key="14">
    <source>
        <dbReference type="Proteomes" id="UP000050940"/>
    </source>
</evidence>
<proteinExistence type="inferred from homology"/>
<keyword evidence="14" id="KW-1185">Reference proteome</keyword>
<dbReference type="Pfam" id="PF03544">
    <property type="entry name" value="TonB_C"/>
    <property type="match status" value="1"/>
</dbReference>
<comment type="caution">
    <text evidence="13">The sequence shown here is derived from an EMBL/GenBank/DDBJ whole genome shotgun (WGS) entry which is preliminary data.</text>
</comment>
<dbReference type="Proteomes" id="UP000050940">
    <property type="component" value="Unassembled WGS sequence"/>
</dbReference>
<feature type="transmembrane region" description="Helical" evidence="11">
    <location>
        <begin position="20"/>
        <end position="42"/>
    </location>
</feature>
<evidence type="ECO:0000256" key="1">
    <source>
        <dbReference type="ARBA" id="ARBA00004383"/>
    </source>
</evidence>
<keyword evidence="4" id="KW-1003">Cell membrane</keyword>
<feature type="compositionally biased region" description="Basic and acidic residues" evidence="10">
    <location>
        <begin position="80"/>
        <end position="90"/>
    </location>
</feature>
<dbReference type="GO" id="GO:0098797">
    <property type="term" value="C:plasma membrane protein complex"/>
    <property type="evidence" value="ECO:0007669"/>
    <property type="project" value="TreeGrafter"/>
</dbReference>
<comment type="similarity">
    <text evidence="2">Belongs to the TonB family.</text>
</comment>
<dbReference type="RefSeq" id="WP_057639859.1">
    <property type="nucleotide sequence ID" value="NZ_LDJP01000016.1"/>
</dbReference>
<sequence length="296" mass="32189">MNAPPGTLPAPPQATEQQRLGATLVLSALVHGLLILGVGFAVSDNAPLVPTLDVIFSQTSTPLTPKQADFLAQANQQGGGDHDTPQRPRDSQGGIVPQPRAGLAPVPQQRQSAAMQPPPQARVVSSQRGEDVVPNAQPRPLPELPDANAPMTAREQRDAEMARLAAEVHLRSEQYAKRPNRKFVSASTREYIYANYLRAWVDRAERVGNLNYPDEARQRRLGGQVVITVGVRRDGSVESSRILRSSGTPLLDAAALRVVELAQPFPPLPRTNDDIDILQVTRTWVFLPGGSLRDDR</sequence>
<dbReference type="PANTHER" id="PTHR33446:SF11">
    <property type="entry name" value="TONB3"/>
    <property type="match status" value="1"/>
</dbReference>
<dbReference type="InterPro" id="IPR037682">
    <property type="entry name" value="TonB_C"/>
</dbReference>
<dbReference type="OrthoDB" id="9803361at2"/>
<reference evidence="13 14" key="1">
    <citation type="submission" date="2015-05" db="EMBL/GenBank/DDBJ databases">
        <title>Genome sequencing and analysis of members of genus Stenotrophomonas.</title>
        <authorList>
            <person name="Patil P.P."/>
            <person name="Midha S."/>
            <person name="Patil P.B."/>
        </authorList>
    </citation>
    <scope>NUCLEOTIDE SEQUENCE [LARGE SCALE GENOMIC DNA]</scope>
    <source>
        <strain evidence="13 14">JCM 16244</strain>
    </source>
</reference>
<dbReference type="PATRIC" id="fig|659018.3.peg.565"/>
<keyword evidence="7" id="KW-0653">Protein transport</keyword>
<dbReference type="AlphaFoldDB" id="A0A0R0E144"/>
<evidence type="ECO:0000256" key="5">
    <source>
        <dbReference type="ARBA" id="ARBA00022519"/>
    </source>
</evidence>
<dbReference type="InterPro" id="IPR006260">
    <property type="entry name" value="TonB/TolA_C"/>
</dbReference>
<keyword evidence="9 11" id="KW-0472">Membrane</keyword>
<dbReference type="PANTHER" id="PTHR33446">
    <property type="entry name" value="PROTEIN TONB-RELATED"/>
    <property type="match status" value="1"/>
</dbReference>
<evidence type="ECO:0000256" key="11">
    <source>
        <dbReference type="SAM" id="Phobius"/>
    </source>
</evidence>
<evidence type="ECO:0000256" key="2">
    <source>
        <dbReference type="ARBA" id="ARBA00006555"/>
    </source>
</evidence>
<evidence type="ECO:0000256" key="7">
    <source>
        <dbReference type="ARBA" id="ARBA00022927"/>
    </source>
</evidence>
<protein>
    <submittedName>
        <fullName evidence="13">Energy transducer TonB</fullName>
    </submittedName>
</protein>
<dbReference type="STRING" id="659018.ABB34_03470"/>
<organism evidence="13 14">
    <name type="scientific">Stenotrophomonas daejeonensis</name>
    <dbReference type="NCBI Taxonomy" id="659018"/>
    <lineage>
        <taxon>Bacteria</taxon>
        <taxon>Pseudomonadati</taxon>
        <taxon>Pseudomonadota</taxon>
        <taxon>Gammaproteobacteria</taxon>
        <taxon>Lysobacterales</taxon>
        <taxon>Lysobacteraceae</taxon>
        <taxon>Stenotrophomonas</taxon>
    </lineage>
</organism>
<dbReference type="PROSITE" id="PS52015">
    <property type="entry name" value="TONB_CTD"/>
    <property type="match status" value="1"/>
</dbReference>
<gene>
    <name evidence="13" type="ORF">ABB34_03470</name>
</gene>
<evidence type="ECO:0000256" key="6">
    <source>
        <dbReference type="ARBA" id="ARBA00022692"/>
    </source>
</evidence>
<dbReference type="GO" id="GO:0055085">
    <property type="term" value="P:transmembrane transport"/>
    <property type="evidence" value="ECO:0007669"/>
    <property type="project" value="InterPro"/>
</dbReference>
<accession>A0A0R0E144</accession>
<evidence type="ECO:0000256" key="4">
    <source>
        <dbReference type="ARBA" id="ARBA00022475"/>
    </source>
</evidence>
<feature type="domain" description="TonB C-terminal" evidence="12">
    <location>
        <begin position="197"/>
        <end position="295"/>
    </location>
</feature>
<keyword evidence="6 11" id="KW-0812">Transmembrane</keyword>
<evidence type="ECO:0000256" key="9">
    <source>
        <dbReference type="ARBA" id="ARBA00023136"/>
    </source>
</evidence>
<evidence type="ECO:0000259" key="12">
    <source>
        <dbReference type="PROSITE" id="PS52015"/>
    </source>
</evidence>
<dbReference type="EMBL" id="LDJP01000016">
    <property type="protein sequence ID" value="KRG87664.1"/>
    <property type="molecule type" value="Genomic_DNA"/>
</dbReference>
<keyword evidence="8 11" id="KW-1133">Transmembrane helix</keyword>
<evidence type="ECO:0000256" key="3">
    <source>
        <dbReference type="ARBA" id="ARBA00022448"/>
    </source>
</evidence>
<evidence type="ECO:0000313" key="13">
    <source>
        <dbReference type="EMBL" id="KRG87664.1"/>
    </source>
</evidence>
<dbReference type="GO" id="GO:0031992">
    <property type="term" value="F:energy transducer activity"/>
    <property type="evidence" value="ECO:0007669"/>
    <property type="project" value="TreeGrafter"/>
</dbReference>
<dbReference type="GO" id="GO:0015031">
    <property type="term" value="P:protein transport"/>
    <property type="evidence" value="ECO:0007669"/>
    <property type="project" value="UniProtKB-KW"/>
</dbReference>
<dbReference type="Gene3D" id="3.30.1150.10">
    <property type="match status" value="1"/>
</dbReference>
<dbReference type="InterPro" id="IPR051045">
    <property type="entry name" value="TonB-dependent_transducer"/>
</dbReference>
<evidence type="ECO:0000256" key="8">
    <source>
        <dbReference type="ARBA" id="ARBA00022989"/>
    </source>
</evidence>